<feature type="compositionally biased region" description="Pro residues" evidence="1">
    <location>
        <begin position="313"/>
        <end position="327"/>
    </location>
</feature>
<dbReference type="EMBL" id="CAUYUJ010018993">
    <property type="protein sequence ID" value="CAK0887881.1"/>
    <property type="molecule type" value="Genomic_DNA"/>
</dbReference>
<feature type="compositionally biased region" description="Pro residues" evidence="1">
    <location>
        <begin position="196"/>
        <end position="210"/>
    </location>
</feature>
<accession>A0ABN9WMQ5</accession>
<organism evidence="2 3">
    <name type="scientific">Prorocentrum cordatum</name>
    <dbReference type="NCBI Taxonomy" id="2364126"/>
    <lineage>
        <taxon>Eukaryota</taxon>
        <taxon>Sar</taxon>
        <taxon>Alveolata</taxon>
        <taxon>Dinophyceae</taxon>
        <taxon>Prorocentrales</taxon>
        <taxon>Prorocentraceae</taxon>
        <taxon>Prorocentrum</taxon>
    </lineage>
</organism>
<reference evidence="2" key="1">
    <citation type="submission" date="2023-10" db="EMBL/GenBank/DDBJ databases">
        <authorList>
            <person name="Chen Y."/>
            <person name="Shah S."/>
            <person name="Dougan E. K."/>
            <person name="Thang M."/>
            <person name="Chan C."/>
        </authorList>
    </citation>
    <scope>NUCLEOTIDE SEQUENCE [LARGE SCALE GENOMIC DNA]</scope>
</reference>
<comment type="caution">
    <text evidence="2">The sequence shown here is derived from an EMBL/GenBank/DDBJ whole genome shotgun (WGS) entry which is preliminary data.</text>
</comment>
<feature type="compositionally biased region" description="Low complexity" evidence="1">
    <location>
        <begin position="337"/>
        <end position="353"/>
    </location>
</feature>
<feature type="region of interest" description="Disordered" evidence="1">
    <location>
        <begin position="147"/>
        <end position="353"/>
    </location>
</feature>
<feature type="region of interest" description="Disordered" evidence="1">
    <location>
        <begin position="1"/>
        <end position="20"/>
    </location>
</feature>
<proteinExistence type="predicted"/>
<evidence type="ECO:0000313" key="2">
    <source>
        <dbReference type="EMBL" id="CAK0887881.1"/>
    </source>
</evidence>
<name>A0ABN9WMQ5_9DINO</name>
<feature type="compositionally biased region" description="Pro residues" evidence="1">
    <location>
        <begin position="286"/>
        <end position="298"/>
    </location>
</feature>
<feature type="compositionally biased region" description="Polar residues" evidence="1">
    <location>
        <begin position="1"/>
        <end position="11"/>
    </location>
</feature>
<evidence type="ECO:0000313" key="3">
    <source>
        <dbReference type="Proteomes" id="UP001189429"/>
    </source>
</evidence>
<feature type="compositionally biased region" description="Pro residues" evidence="1">
    <location>
        <begin position="153"/>
        <end position="174"/>
    </location>
</feature>
<feature type="region of interest" description="Disordered" evidence="1">
    <location>
        <begin position="41"/>
        <end position="64"/>
    </location>
</feature>
<feature type="compositionally biased region" description="Pro residues" evidence="1">
    <location>
        <begin position="232"/>
        <end position="244"/>
    </location>
</feature>
<feature type="non-terminal residue" evidence="2">
    <location>
        <position position="1"/>
    </location>
</feature>
<gene>
    <name evidence="2" type="ORF">PCOR1329_LOCUS68802</name>
</gene>
<feature type="compositionally biased region" description="Pro residues" evidence="1">
    <location>
        <begin position="259"/>
        <end position="271"/>
    </location>
</feature>
<protein>
    <submittedName>
        <fullName evidence="2">Uncharacterized protein</fullName>
    </submittedName>
</protein>
<keyword evidence="3" id="KW-1185">Reference proteome</keyword>
<dbReference type="Proteomes" id="UP001189429">
    <property type="component" value="Unassembled WGS sequence"/>
</dbReference>
<evidence type="ECO:0000256" key="1">
    <source>
        <dbReference type="SAM" id="MobiDB-lite"/>
    </source>
</evidence>
<sequence>ASPSGCASSEDSGAPLLPALRAPAPAPGLLLLQTRKRYANAGHPSQSRLELGGGKPCGPHSPPEAAAAAALEEGRAGEPLQAASGHGGVTAARAVAAGTGALALVGLVLIGAAAWSPVSFHHRASRPSTRESLDVVGLNVIGVISTTSTPPTKSLPPAPLRPPPDFAIEPPPGFYPERMSAAEEQTTEAVPAQAPVRPPPNFAIEPPPGFYPDRLGTAEMHSKHELPAQAPLRPPPAFIEPPPEAAKHTQEELPAQAPLRPPPASIEPPPEAAKHTQGELPAQAPLRPPPAFIEPPPEAVKHTQEVLPAQAPLRPPPDFAVEPPPGFYPSLPAEGQAARGAVRPAPSSPPRSAVVAAPSAAAAPLRPLAGIAPAEGVVLFDRAPAVQERQWIGSLAPTPVLRR</sequence>